<sequence>MRFHTIALAAALIAATLGQAHAGTISYSADAFAAEETDWNSFAELQRFDPSMGMLQQVTLTLHGNLSGIAAAENLNNRATLLTLTLRAELSLARPDSLDVLVSTTPLASQSFSAAVYDRGIDYAGASGTTLSNLTASSSSSASFTDAPTLALFSGPGKVQLPFVAVGLSQVSGAGNLAYDFSTYAGGVASVHYTYQPSATLPPVPEPTTWALMFAGLGVVSWLARRRAA</sequence>
<accession>A0A480ASR2</accession>
<keyword evidence="4" id="KW-1185">Reference proteome</keyword>
<protein>
    <recommendedName>
        <fullName evidence="2">Ice-binding protein C-terminal domain-containing protein</fullName>
    </recommendedName>
</protein>
<dbReference type="Proteomes" id="UP000301751">
    <property type="component" value="Unassembled WGS sequence"/>
</dbReference>
<evidence type="ECO:0000256" key="1">
    <source>
        <dbReference type="SAM" id="SignalP"/>
    </source>
</evidence>
<evidence type="ECO:0000313" key="3">
    <source>
        <dbReference type="EMBL" id="GCL63890.1"/>
    </source>
</evidence>
<dbReference type="NCBIfam" id="TIGR02595">
    <property type="entry name" value="PEP_CTERM"/>
    <property type="match status" value="1"/>
</dbReference>
<name>A0A480ASR2_9BURK</name>
<dbReference type="InterPro" id="IPR013424">
    <property type="entry name" value="Ice-binding_C"/>
</dbReference>
<feature type="domain" description="Ice-binding protein C-terminal" evidence="2">
    <location>
        <begin position="203"/>
        <end position="227"/>
    </location>
</feature>
<evidence type="ECO:0000313" key="4">
    <source>
        <dbReference type="Proteomes" id="UP000301751"/>
    </source>
</evidence>
<feature type="signal peptide" evidence="1">
    <location>
        <begin position="1"/>
        <end position="22"/>
    </location>
</feature>
<dbReference type="NCBIfam" id="NF033208">
    <property type="entry name" value="choice_anch_E"/>
    <property type="match status" value="1"/>
</dbReference>
<proteinExistence type="predicted"/>
<dbReference type="AlphaFoldDB" id="A0A480ASR2"/>
<comment type="caution">
    <text evidence="3">The sequence shown here is derived from an EMBL/GenBank/DDBJ whole genome shotgun (WGS) entry which is preliminary data.</text>
</comment>
<reference evidence="4" key="1">
    <citation type="submission" date="2019-03" db="EMBL/GenBank/DDBJ databases">
        <title>Aquabacterium pictum sp.nov., the first bacteriochlorophyll a-containing freshwater bacterium in the genus Aquabacterium of the class Betaproteobacteria.</title>
        <authorList>
            <person name="Hirose S."/>
            <person name="Tank M."/>
            <person name="Hara E."/>
            <person name="Tamaki H."/>
            <person name="Takaichi S."/>
            <person name="Haruta S."/>
            <person name="Hanada S."/>
        </authorList>
    </citation>
    <scope>NUCLEOTIDE SEQUENCE [LARGE SCALE GENOMIC DNA]</scope>
    <source>
        <strain evidence="4">W35</strain>
    </source>
</reference>
<dbReference type="Pfam" id="PF07589">
    <property type="entry name" value="PEP-CTERM"/>
    <property type="match status" value="1"/>
</dbReference>
<gene>
    <name evidence="3" type="ORF">AQPW35_29710</name>
</gene>
<dbReference type="EMBL" id="BJCL01000007">
    <property type="protein sequence ID" value="GCL63890.1"/>
    <property type="molecule type" value="Genomic_DNA"/>
</dbReference>
<keyword evidence="1" id="KW-0732">Signal</keyword>
<organism evidence="3 4">
    <name type="scientific">Pseudaquabacterium pictum</name>
    <dbReference type="NCBI Taxonomy" id="2315236"/>
    <lineage>
        <taxon>Bacteria</taxon>
        <taxon>Pseudomonadati</taxon>
        <taxon>Pseudomonadota</taxon>
        <taxon>Betaproteobacteria</taxon>
        <taxon>Burkholderiales</taxon>
        <taxon>Sphaerotilaceae</taxon>
        <taxon>Pseudaquabacterium</taxon>
    </lineage>
</organism>
<dbReference type="RefSeq" id="WP_137733628.1">
    <property type="nucleotide sequence ID" value="NZ_BJCL01000007.1"/>
</dbReference>
<feature type="chain" id="PRO_5019724162" description="Ice-binding protein C-terminal domain-containing protein" evidence="1">
    <location>
        <begin position="23"/>
        <end position="229"/>
    </location>
</feature>
<evidence type="ECO:0000259" key="2">
    <source>
        <dbReference type="Pfam" id="PF07589"/>
    </source>
</evidence>
<dbReference type="OrthoDB" id="8778782at2"/>